<dbReference type="InterPro" id="IPR036625">
    <property type="entry name" value="E3-bd_dom_sf"/>
</dbReference>
<feature type="compositionally biased region" description="Polar residues" evidence="7">
    <location>
        <begin position="193"/>
        <end position="207"/>
    </location>
</feature>
<feature type="domain" description="Peripheral subunit-binding (PSBD)" evidence="9">
    <location>
        <begin position="208"/>
        <end position="245"/>
    </location>
</feature>
<keyword evidence="5 6" id="KW-0012">Acyltransferase</keyword>
<dbReference type="InterPro" id="IPR004167">
    <property type="entry name" value="PSBD"/>
</dbReference>
<keyword evidence="4 6" id="KW-0450">Lipoyl</keyword>
<evidence type="ECO:0000256" key="5">
    <source>
        <dbReference type="ARBA" id="ARBA00023315"/>
    </source>
</evidence>
<evidence type="ECO:0000256" key="4">
    <source>
        <dbReference type="ARBA" id="ARBA00022823"/>
    </source>
</evidence>
<evidence type="ECO:0000256" key="6">
    <source>
        <dbReference type="RuleBase" id="RU003423"/>
    </source>
</evidence>
<dbReference type="Gene3D" id="2.40.50.100">
    <property type="match status" value="1"/>
</dbReference>
<accession>A0A4R4ZGB9</accession>
<gene>
    <name evidence="10" type="ORF">E1288_03710</name>
</gene>
<feature type="region of interest" description="Disordered" evidence="7">
    <location>
        <begin position="187"/>
        <end position="207"/>
    </location>
</feature>
<dbReference type="OrthoDB" id="9805770at2"/>
<reference evidence="10 11" key="1">
    <citation type="submission" date="2019-03" db="EMBL/GenBank/DDBJ databases">
        <title>Draft genome sequences of novel Actinobacteria.</title>
        <authorList>
            <person name="Sahin N."/>
            <person name="Ay H."/>
            <person name="Saygin H."/>
        </authorList>
    </citation>
    <scope>NUCLEOTIDE SEQUENCE [LARGE SCALE GENOMIC DNA]</scope>
    <source>
        <strain evidence="10 11">7K502</strain>
    </source>
</reference>
<dbReference type="Gene3D" id="3.30.559.10">
    <property type="entry name" value="Chloramphenicol acetyltransferase-like domain"/>
    <property type="match status" value="1"/>
</dbReference>
<dbReference type="InterPro" id="IPR000089">
    <property type="entry name" value="Biotin_lipoyl"/>
</dbReference>
<dbReference type="SUPFAM" id="SSF52777">
    <property type="entry name" value="CoA-dependent acyltransferases"/>
    <property type="match status" value="1"/>
</dbReference>
<organism evidence="10 11">
    <name type="scientific">Saccharopolyspora elongata</name>
    <dbReference type="NCBI Taxonomy" id="2530387"/>
    <lineage>
        <taxon>Bacteria</taxon>
        <taxon>Bacillati</taxon>
        <taxon>Actinomycetota</taxon>
        <taxon>Actinomycetes</taxon>
        <taxon>Pseudonocardiales</taxon>
        <taxon>Pseudonocardiaceae</taxon>
        <taxon>Saccharopolyspora</taxon>
    </lineage>
</organism>
<dbReference type="PANTHER" id="PTHR23151:SF90">
    <property type="entry name" value="DIHYDROLIPOYLLYSINE-RESIDUE ACETYLTRANSFERASE COMPONENT OF PYRUVATE DEHYDROGENASE COMPLEX, MITOCHONDRIAL-RELATED"/>
    <property type="match status" value="1"/>
</dbReference>
<evidence type="ECO:0000256" key="7">
    <source>
        <dbReference type="SAM" id="MobiDB-lite"/>
    </source>
</evidence>
<evidence type="ECO:0000256" key="2">
    <source>
        <dbReference type="ARBA" id="ARBA00007317"/>
    </source>
</evidence>
<dbReference type="PROSITE" id="PS00189">
    <property type="entry name" value="LIPOYL"/>
    <property type="match status" value="1"/>
</dbReference>
<protein>
    <recommendedName>
        <fullName evidence="6">Dihydrolipoamide acetyltransferase component of pyruvate dehydrogenase complex</fullName>
        <ecNumber evidence="6">2.3.1.-</ecNumber>
    </recommendedName>
</protein>
<dbReference type="GO" id="GO:0016746">
    <property type="term" value="F:acyltransferase activity"/>
    <property type="evidence" value="ECO:0007669"/>
    <property type="project" value="UniProtKB-KW"/>
</dbReference>
<dbReference type="Pfam" id="PF00364">
    <property type="entry name" value="Biotin_lipoyl"/>
    <property type="match status" value="1"/>
</dbReference>
<dbReference type="RefSeq" id="WP_132480705.1">
    <property type="nucleotide sequence ID" value="NZ_SMKW01000003.1"/>
</dbReference>
<dbReference type="FunFam" id="3.30.559.10:FF:000007">
    <property type="entry name" value="Dihydrolipoamide acetyltransferase component of pyruvate dehydrogenase complex"/>
    <property type="match status" value="1"/>
</dbReference>
<name>A0A4R4ZGB9_9PSEU</name>
<dbReference type="Proteomes" id="UP000294947">
    <property type="component" value="Unassembled WGS sequence"/>
</dbReference>
<proteinExistence type="inferred from homology"/>
<feature type="domain" description="Peripheral subunit-binding (PSBD)" evidence="9">
    <location>
        <begin position="141"/>
        <end position="178"/>
    </location>
</feature>
<dbReference type="InterPro" id="IPR001078">
    <property type="entry name" value="2-oxoacid_DH_actylTfrase"/>
</dbReference>
<dbReference type="CDD" id="cd06849">
    <property type="entry name" value="lipoyl_domain"/>
    <property type="match status" value="1"/>
</dbReference>
<dbReference type="InterPro" id="IPR003016">
    <property type="entry name" value="2-oxoA_DH_lipoyl-BS"/>
</dbReference>
<evidence type="ECO:0000259" key="8">
    <source>
        <dbReference type="PROSITE" id="PS50968"/>
    </source>
</evidence>
<dbReference type="GO" id="GO:0006086">
    <property type="term" value="P:pyruvate decarboxylation to acetyl-CoA"/>
    <property type="evidence" value="ECO:0007669"/>
    <property type="project" value="InterPro"/>
</dbReference>
<keyword evidence="11" id="KW-1185">Reference proteome</keyword>
<comment type="similarity">
    <text evidence="2 6">Belongs to the 2-oxoacid dehydrogenase family.</text>
</comment>
<dbReference type="PROSITE" id="PS50968">
    <property type="entry name" value="BIOTINYL_LIPOYL"/>
    <property type="match status" value="1"/>
</dbReference>
<dbReference type="EMBL" id="SMKW01000003">
    <property type="protein sequence ID" value="TDD55562.1"/>
    <property type="molecule type" value="Genomic_DNA"/>
</dbReference>
<dbReference type="Gene3D" id="4.10.320.10">
    <property type="entry name" value="E3-binding domain"/>
    <property type="match status" value="2"/>
</dbReference>
<dbReference type="InterPro" id="IPR011053">
    <property type="entry name" value="Single_hybrid_motif"/>
</dbReference>
<dbReference type="SUPFAM" id="SSF51230">
    <property type="entry name" value="Single hybrid motif"/>
    <property type="match status" value="1"/>
</dbReference>
<keyword evidence="3 6" id="KW-0808">Transferase</keyword>
<dbReference type="InterPro" id="IPR023213">
    <property type="entry name" value="CAT-like_dom_sf"/>
</dbReference>
<evidence type="ECO:0000256" key="3">
    <source>
        <dbReference type="ARBA" id="ARBA00022679"/>
    </source>
</evidence>
<dbReference type="InterPro" id="IPR045257">
    <property type="entry name" value="E2/Pdx1"/>
</dbReference>
<sequence length="492" mass="51542">MSDINLIEVPKWGLSMEEGTITKWLVDEGAGFRKGDAICEVETSKITNEMEAPFDGVLRRILAKPGETLPVGAAMAVSADAGVPDSAIDEYLAANGSPAPEPVAAKAVPPSTEVAAPAPVPTPGTTVIPDSLAGSTNDDVFATPHALKLATKLRVDLGKVTGTGRIGRISVADVHAAIRAAGGTVAEPVAPQRNGTPAQSAQDDSGVNATPVARRLAASLGINLHDCRATGARGRVCVADVREAERKFLPAADPEVREAAPAAPEFEIVPLDSMRKAIGRRLQASKQNSPHFRLTADLEIDALLALRKQINATVPAVKLSVNDFIVKACAAALRKVPDVNVQFDEESQAVLRYSAADISVAVALPAGLITPIVRGADTKSLADISGEVHSLVTKAKTGRLQPEEFQGGTFTVSNLGMFGVREFDAIINPPQAAILAVGSGEQRPFVEDGQVIARTVLTVTLSCDHRVIDGALGATFLRELKRFVESPALMLV</sequence>
<comment type="caution">
    <text evidence="10">The sequence shown here is derived from an EMBL/GenBank/DDBJ whole genome shotgun (WGS) entry which is preliminary data.</text>
</comment>
<dbReference type="Pfam" id="PF02817">
    <property type="entry name" value="E3_binding"/>
    <property type="match status" value="2"/>
</dbReference>
<evidence type="ECO:0000313" key="10">
    <source>
        <dbReference type="EMBL" id="TDD55562.1"/>
    </source>
</evidence>
<evidence type="ECO:0000259" key="9">
    <source>
        <dbReference type="PROSITE" id="PS51826"/>
    </source>
</evidence>
<dbReference type="AlphaFoldDB" id="A0A4R4ZGB9"/>
<dbReference type="Pfam" id="PF00198">
    <property type="entry name" value="2-oxoacid_dh"/>
    <property type="match status" value="1"/>
</dbReference>
<feature type="domain" description="Lipoyl-binding" evidence="8">
    <location>
        <begin position="4"/>
        <end position="79"/>
    </location>
</feature>
<dbReference type="PANTHER" id="PTHR23151">
    <property type="entry name" value="DIHYDROLIPOAMIDE ACETYL/SUCCINYL-TRANSFERASE-RELATED"/>
    <property type="match status" value="1"/>
</dbReference>
<dbReference type="SUPFAM" id="SSF47005">
    <property type="entry name" value="Peripheral subunit-binding domain of 2-oxo acid dehydrogenase complex"/>
    <property type="match status" value="2"/>
</dbReference>
<dbReference type="GO" id="GO:0045254">
    <property type="term" value="C:pyruvate dehydrogenase complex"/>
    <property type="evidence" value="ECO:0007669"/>
    <property type="project" value="InterPro"/>
</dbReference>
<evidence type="ECO:0000256" key="1">
    <source>
        <dbReference type="ARBA" id="ARBA00001938"/>
    </source>
</evidence>
<comment type="cofactor">
    <cofactor evidence="1 6">
        <name>(R)-lipoate</name>
        <dbReference type="ChEBI" id="CHEBI:83088"/>
    </cofactor>
</comment>
<dbReference type="EC" id="2.3.1.-" evidence="6"/>
<dbReference type="PROSITE" id="PS51826">
    <property type="entry name" value="PSBD"/>
    <property type="match status" value="2"/>
</dbReference>
<evidence type="ECO:0000313" key="11">
    <source>
        <dbReference type="Proteomes" id="UP000294947"/>
    </source>
</evidence>